<gene>
    <name evidence="1" type="ORF">CYCCA115_LOCUS23193</name>
</gene>
<name>A0AAD2GCB3_9STRA</name>
<comment type="caution">
    <text evidence="1">The sequence shown here is derived from an EMBL/GenBank/DDBJ whole genome shotgun (WGS) entry which is preliminary data.</text>
</comment>
<dbReference type="AlphaFoldDB" id="A0AAD2GCB3"/>
<dbReference type="Proteomes" id="UP001295423">
    <property type="component" value="Unassembled WGS sequence"/>
</dbReference>
<reference evidence="1" key="1">
    <citation type="submission" date="2023-08" db="EMBL/GenBank/DDBJ databases">
        <authorList>
            <person name="Audoor S."/>
            <person name="Bilcke G."/>
        </authorList>
    </citation>
    <scope>NUCLEOTIDE SEQUENCE</scope>
</reference>
<evidence type="ECO:0000313" key="1">
    <source>
        <dbReference type="EMBL" id="CAJ1968345.1"/>
    </source>
</evidence>
<organism evidence="1 2">
    <name type="scientific">Cylindrotheca closterium</name>
    <dbReference type="NCBI Taxonomy" id="2856"/>
    <lineage>
        <taxon>Eukaryota</taxon>
        <taxon>Sar</taxon>
        <taxon>Stramenopiles</taxon>
        <taxon>Ochrophyta</taxon>
        <taxon>Bacillariophyta</taxon>
        <taxon>Bacillariophyceae</taxon>
        <taxon>Bacillariophycidae</taxon>
        <taxon>Bacillariales</taxon>
        <taxon>Bacillariaceae</taxon>
        <taxon>Cylindrotheca</taxon>
    </lineage>
</organism>
<keyword evidence="2" id="KW-1185">Reference proteome</keyword>
<sequence length="170" mass="19498">MNIVTAQDNHSNVETTHSKSGEALSLFLSNLIAKASKIEIVSDNAKKRGVCECKIKQRCNRLSIRRNQRWNDNTRGESKTCPPISSSNNIMSNLPQRRLSIERRDSSSSEFSWLPLHDDDDDDICSNVSLDTFDCSLRSCDSLADSDRWRAMIMSRWKLEEHSNRERPTH</sequence>
<dbReference type="EMBL" id="CAKOGP040002380">
    <property type="protein sequence ID" value="CAJ1968345.1"/>
    <property type="molecule type" value="Genomic_DNA"/>
</dbReference>
<accession>A0AAD2GCB3</accession>
<protein>
    <submittedName>
        <fullName evidence="1">Uncharacterized protein</fullName>
    </submittedName>
</protein>
<proteinExistence type="predicted"/>
<evidence type="ECO:0000313" key="2">
    <source>
        <dbReference type="Proteomes" id="UP001295423"/>
    </source>
</evidence>